<dbReference type="GO" id="GO:0005634">
    <property type="term" value="C:nucleus"/>
    <property type="evidence" value="ECO:0007669"/>
    <property type="project" value="TreeGrafter"/>
</dbReference>
<dbReference type="InterPro" id="IPR051164">
    <property type="entry name" value="NmrA-like_oxidored"/>
</dbReference>
<dbReference type="PANTHER" id="PTHR42748:SF11">
    <property type="entry name" value="NMRA-LIKE DOMAIN-CONTAINING PROTEIN"/>
    <property type="match status" value="1"/>
</dbReference>
<dbReference type="Gene3D" id="3.90.25.10">
    <property type="entry name" value="UDP-galactose 4-epimerase, domain 1"/>
    <property type="match status" value="1"/>
</dbReference>
<dbReference type="PANTHER" id="PTHR42748">
    <property type="entry name" value="NITROGEN METABOLITE REPRESSION PROTEIN NMRA FAMILY MEMBER"/>
    <property type="match status" value="1"/>
</dbReference>
<gene>
    <name evidence="4" type="ORF">CNMCM5623_001664</name>
</gene>
<proteinExistence type="inferred from homology"/>
<dbReference type="OrthoDB" id="3358371at2759"/>
<evidence type="ECO:0000256" key="2">
    <source>
        <dbReference type="ARBA" id="ARBA00022857"/>
    </source>
</evidence>
<evidence type="ECO:0000313" key="4">
    <source>
        <dbReference type="EMBL" id="KAF7168771.1"/>
    </source>
</evidence>
<name>A0A8H6QB19_9EURO</name>
<dbReference type="Gene3D" id="3.40.50.720">
    <property type="entry name" value="NAD(P)-binding Rossmann-like Domain"/>
    <property type="match status" value="1"/>
</dbReference>
<accession>A0A8H6QB19</accession>
<dbReference type="Pfam" id="PF05368">
    <property type="entry name" value="NmrA"/>
    <property type="match status" value="1"/>
</dbReference>
<organism evidence="4 5">
    <name type="scientific">Aspergillus felis</name>
    <dbReference type="NCBI Taxonomy" id="1287682"/>
    <lineage>
        <taxon>Eukaryota</taxon>
        <taxon>Fungi</taxon>
        <taxon>Dikarya</taxon>
        <taxon>Ascomycota</taxon>
        <taxon>Pezizomycotina</taxon>
        <taxon>Eurotiomycetes</taxon>
        <taxon>Eurotiomycetidae</taxon>
        <taxon>Eurotiales</taxon>
        <taxon>Aspergillaceae</taxon>
        <taxon>Aspergillus</taxon>
        <taxon>Aspergillus subgen. Fumigati</taxon>
    </lineage>
</organism>
<reference evidence="4" key="1">
    <citation type="submission" date="2020-06" db="EMBL/GenBank/DDBJ databases">
        <title>Draft genome sequences of strains closely related to Aspergillus parafelis and Aspergillus hiratsukae.</title>
        <authorList>
            <person name="Dos Santos R.A.C."/>
            <person name="Rivero-Menendez O."/>
            <person name="Steenwyk J.L."/>
            <person name="Mead M.E."/>
            <person name="Goldman G.H."/>
            <person name="Alastruey-Izquierdo A."/>
            <person name="Rokas A."/>
        </authorList>
    </citation>
    <scope>NUCLEOTIDE SEQUENCE</scope>
    <source>
        <strain evidence="4">CNM-CM5623</strain>
    </source>
</reference>
<sequence>MHLSNQCFYIYSLIAALSSDLSALSSQRGPFWNQADKHLSGLSDDISADIEPSVTGPLSRHQILDQTAAPLLRAVYEYAETPIPSQSSIFHMGLEIDLKVTRLIFEMKGADDPPPFDQVREGGYVVALWALIRLHLSLLERARELNEPQFEEVSVISLTRLVSIIVQISRLTQRALDDATLHIRHLPLSLCPVLYLSVIAHGRLRSGQSKHDQSVIKGLLVALRDRWKLPEPVPPTKPISTSCLTSRFLRLLAEEKMSKVLVVFGATGQQGGSVVETVLSDPQLSSQYHIRTLTRDPSKPAAQKLAQKGVEVLQGDLDDVATLERLFRGANAVFAVTETVHDEQTKARDYARGKALVDAASAAGVEFYIYSTLPAIAKISNNRFKHGEHFDVKAEVEDYIQSLPIRSAFVSPGSFMQNFLGMMAPIPVGDGTYAVSSVVTPETRLPMLDATADVGKFVAPMLLDPAKYQGRVLHAATKLYSMNEIVKVMTDKSGKVVKYNQLPVDVFKSFMPPLVADRVVDMMLYIQDFGCWGPDTEKILAASVAEAHGKPTTLEEFFDKHGVHLQSGP</sequence>
<protein>
    <recommendedName>
        <fullName evidence="3">NmrA-like domain-containing protein</fullName>
    </recommendedName>
</protein>
<dbReference type="Proteomes" id="UP000654922">
    <property type="component" value="Unassembled WGS sequence"/>
</dbReference>
<comment type="similarity">
    <text evidence="1">Belongs to the NmrA-type oxidoreductase family.</text>
</comment>
<dbReference type="InterPro" id="IPR036291">
    <property type="entry name" value="NAD(P)-bd_dom_sf"/>
</dbReference>
<evidence type="ECO:0000256" key="1">
    <source>
        <dbReference type="ARBA" id="ARBA00006328"/>
    </source>
</evidence>
<dbReference type="AlphaFoldDB" id="A0A8H6QB19"/>
<dbReference type="InterPro" id="IPR008030">
    <property type="entry name" value="NmrA-like"/>
</dbReference>
<feature type="domain" description="NmrA-like" evidence="3">
    <location>
        <begin position="258"/>
        <end position="558"/>
    </location>
</feature>
<evidence type="ECO:0000259" key="3">
    <source>
        <dbReference type="Pfam" id="PF05368"/>
    </source>
</evidence>
<dbReference type="SUPFAM" id="SSF51735">
    <property type="entry name" value="NAD(P)-binding Rossmann-fold domains"/>
    <property type="match status" value="1"/>
</dbReference>
<comment type="caution">
    <text evidence="4">The sequence shown here is derived from an EMBL/GenBank/DDBJ whole genome shotgun (WGS) entry which is preliminary data.</text>
</comment>
<evidence type="ECO:0000313" key="5">
    <source>
        <dbReference type="Proteomes" id="UP000654922"/>
    </source>
</evidence>
<dbReference type="EMBL" id="JACBAE010001257">
    <property type="protein sequence ID" value="KAF7168771.1"/>
    <property type="molecule type" value="Genomic_DNA"/>
</dbReference>
<dbReference type="CDD" id="cd05251">
    <property type="entry name" value="NmrA_like_SDR_a"/>
    <property type="match status" value="1"/>
</dbReference>
<keyword evidence="2" id="KW-0521">NADP</keyword>